<keyword evidence="2" id="KW-0255">Endonuclease</keyword>
<dbReference type="Gene3D" id="3.90.1570.10">
    <property type="entry name" value="tt1808, chain A"/>
    <property type="match status" value="1"/>
</dbReference>
<evidence type="ECO:0000259" key="1">
    <source>
        <dbReference type="Pfam" id="PF05685"/>
    </source>
</evidence>
<dbReference type="RefSeq" id="WP_170218094.1">
    <property type="nucleotide sequence ID" value="NZ_CP144375.1"/>
</dbReference>
<protein>
    <submittedName>
        <fullName evidence="2">Uma2 family endonuclease</fullName>
    </submittedName>
</protein>
<dbReference type="EMBL" id="QUNO01000021">
    <property type="protein sequence ID" value="REH32532.1"/>
    <property type="molecule type" value="Genomic_DNA"/>
</dbReference>
<dbReference type="InterPro" id="IPR008538">
    <property type="entry name" value="Uma2"/>
</dbReference>
<evidence type="ECO:0000313" key="3">
    <source>
        <dbReference type="Proteomes" id="UP000256269"/>
    </source>
</evidence>
<keyword evidence="3" id="KW-1185">Reference proteome</keyword>
<proteinExistence type="predicted"/>
<organism evidence="2 3">
    <name type="scientific">Kutzneria buriramensis</name>
    <dbReference type="NCBI Taxonomy" id="1045776"/>
    <lineage>
        <taxon>Bacteria</taxon>
        <taxon>Bacillati</taxon>
        <taxon>Actinomycetota</taxon>
        <taxon>Actinomycetes</taxon>
        <taxon>Pseudonocardiales</taxon>
        <taxon>Pseudonocardiaceae</taxon>
        <taxon>Kutzneria</taxon>
    </lineage>
</organism>
<dbReference type="InterPro" id="IPR011335">
    <property type="entry name" value="Restrct_endonuc-II-like"/>
</dbReference>
<dbReference type="PANTHER" id="PTHR35400">
    <property type="entry name" value="SLR1083 PROTEIN"/>
    <property type="match status" value="1"/>
</dbReference>
<dbReference type="AlphaFoldDB" id="A0A3E0GXF8"/>
<dbReference type="CDD" id="cd06260">
    <property type="entry name" value="DUF820-like"/>
    <property type="match status" value="1"/>
</dbReference>
<feature type="domain" description="Putative restriction endonuclease" evidence="1">
    <location>
        <begin position="12"/>
        <end position="137"/>
    </location>
</feature>
<comment type="caution">
    <text evidence="2">The sequence shown here is derived from an EMBL/GenBank/DDBJ whole genome shotgun (WGS) entry which is preliminary data.</text>
</comment>
<name>A0A3E0GXF8_9PSEU</name>
<dbReference type="InterPro" id="IPR012296">
    <property type="entry name" value="Nuclease_put_TT1808"/>
</dbReference>
<dbReference type="GO" id="GO:0004519">
    <property type="term" value="F:endonuclease activity"/>
    <property type="evidence" value="ECO:0007669"/>
    <property type="project" value="UniProtKB-KW"/>
</dbReference>
<evidence type="ECO:0000313" key="2">
    <source>
        <dbReference type="EMBL" id="REH32532.1"/>
    </source>
</evidence>
<reference evidence="2 3" key="1">
    <citation type="submission" date="2018-08" db="EMBL/GenBank/DDBJ databases">
        <title>Genomic Encyclopedia of Archaeal and Bacterial Type Strains, Phase II (KMG-II): from individual species to whole genera.</title>
        <authorList>
            <person name="Goeker M."/>
        </authorList>
    </citation>
    <scope>NUCLEOTIDE SEQUENCE [LARGE SCALE GENOMIC DNA]</scope>
    <source>
        <strain evidence="2 3">DSM 45791</strain>
    </source>
</reference>
<gene>
    <name evidence="2" type="ORF">BCF44_12180</name>
</gene>
<sequence length="182" mass="20284">MTTRLWTLGEWTALPEDTSCRFELEDGVMLVGPNPGPRHQFVATKLALALQEQLPEPWEVLPAVEVITRPAFPACVRVPDIVVVDGNAIDWNAEQLAAADVLVAIEIMEPGTREADTGRKRLEYAEAGIRHYWMVVPTPPVSLTVGSSSATGRVVLDLPFPIELDLTELTSRRRRTERMMNR</sequence>
<dbReference type="PANTHER" id="PTHR35400:SF1">
    <property type="entry name" value="SLR1083 PROTEIN"/>
    <property type="match status" value="1"/>
</dbReference>
<dbReference type="SUPFAM" id="SSF52980">
    <property type="entry name" value="Restriction endonuclease-like"/>
    <property type="match status" value="1"/>
</dbReference>
<accession>A0A3E0GXF8</accession>
<dbReference type="Pfam" id="PF05685">
    <property type="entry name" value="Uma2"/>
    <property type="match status" value="1"/>
</dbReference>
<keyword evidence="2" id="KW-0378">Hydrolase</keyword>
<dbReference type="Proteomes" id="UP000256269">
    <property type="component" value="Unassembled WGS sequence"/>
</dbReference>
<keyword evidence="2" id="KW-0540">Nuclease</keyword>